<dbReference type="Pfam" id="PF17771">
    <property type="entry name" value="ADAMTS_CR_2"/>
    <property type="match status" value="1"/>
</dbReference>
<dbReference type="PANTHER" id="PTHR13723:SF278">
    <property type="entry name" value="ADAM METALLOPEPTIDASE WITH THROMBOSPONDIN TYPE 1 MOTIF A, ISOFORM B"/>
    <property type="match status" value="1"/>
</dbReference>
<organism evidence="20 21">
    <name type="scientific">Dendroctonus ponderosae</name>
    <name type="common">Mountain pine beetle</name>
    <dbReference type="NCBI Taxonomy" id="77166"/>
    <lineage>
        <taxon>Eukaryota</taxon>
        <taxon>Metazoa</taxon>
        <taxon>Ecdysozoa</taxon>
        <taxon>Arthropoda</taxon>
        <taxon>Hexapoda</taxon>
        <taxon>Insecta</taxon>
        <taxon>Pterygota</taxon>
        <taxon>Neoptera</taxon>
        <taxon>Endopterygota</taxon>
        <taxon>Coleoptera</taxon>
        <taxon>Polyphaga</taxon>
        <taxon>Cucujiformia</taxon>
        <taxon>Curculionidae</taxon>
        <taxon>Scolytinae</taxon>
        <taxon>Dendroctonus</taxon>
    </lineage>
</organism>
<evidence type="ECO:0000313" key="20">
    <source>
        <dbReference type="EnsemblMetazoa" id="XP_019769668.1"/>
    </source>
</evidence>
<dbReference type="CDD" id="cd04273">
    <property type="entry name" value="ZnMc_ADAMTS_like"/>
    <property type="match status" value="1"/>
</dbReference>
<dbReference type="GO" id="GO:0004222">
    <property type="term" value="F:metalloendopeptidase activity"/>
    <property type="evidence" value="ECO:0007669"/>
    <property type="project" value="InterPro"/>
</dbReference>
<accession>A0AAR5Q8W2</accession>
<keyword evidence="7" id="KW-0677">Repeat</keyword>
<feature type="disulfide bond" evidence="15">
    <location>
        <begin position="658"/>
        <end position="696"/>
    </location>
</feature>
<dbReference type="InterPro" id="IPR045371">
    <property type="entry name" value="ADAMTS_CR_3"/>
</dbReference>
<dbReference type="GO" id="GO:0008270">
    <property type="term" value="F:zinc ion binding"/>
    <property type="evidence" value="ECO:0007669"/>
    <property type="project" value="InterPro"/>
</dbReference>
<dbReference type="Pfam" id="PF19030">
    <property type="entry name" value="TSP1_ADAMTS"/>
    <property type="match status" value="6"/>
</dbReference>
<feature type="disulfide bond" evidence="15">
    <location>
        <begin position="586"/>
        <end position="606"/>
    </location>
</feature>
<reference evidence="21" key="1">
    <citation type="journal article" date="2013" name="Genome Biol.">
        <title>Draft genome of the mountain pine beetle, Dendroctonus ponderosae Hopkins, a major forest pest.</title>
        <authorList>
            <person name="Keeling C.I."/>
            <person name="Yuen M.M."/>
            <person name="Liao N.Y."/>
            <person name="Docking T.R."/>
            <person name="Chan S.K."/>
            <person name="Taylor G.A."/>
            <person name="Palmquist D.L."/>
            <person name="Jackman S.D."/>
            <person name="Nguyen A."/>
            <person name="Li M."/>
            <person name="Henderson H."/>
            <person name="Janes J.K."/>
            <person name="Zhao Y."/>
            <person name="Pandoh P."/>
            <person name="Moore R."/>
            <person name="Sperling F.A."/>
            <person name="Huber D.P."/>
            <person name="Birol I."/>
            <person name="Jones S.J."/>
            <person name="Bohlmann J."/>
        </authorList>
    </citation>
    <scope>NUCLEOTIDE SEQUENCE</scope>
</reference>
<evidence type="ECO:0000256" key="13">
    <source>
        <dbReference type="PIRSR" id="PIRSR613273-1"/>
    </source>
</evidence>
<comment type="cofactor">
    <cofactor evidence="14">
        <name>Zn(2+)</name>
        <dbReference type="ChEBI" id="CHEBI:29105"/>
    </cofactor>
    <text evidence="14">Binds 1 zinc ion per subunit.</text>
</comment>
<keyword evidence="5 14" id="KW-0479">Metal-binding</keyword>
<feature type="binding site" evidence="14 16">
    <location>
        <position position="494"/>
    </location>
    <ligand>
        <name>Zn(2+)</name>
        <dbReference type="ChEBI" id="CHEBI:29105"/>
        <note>catalytic</note>
    </ligand>
</feature>
<keyword evidence="14" id="KW-0106">Calcium</keyword>
<dbReference type="PANTHER" id="PTHR13723">
    <property type="entry name" value="ADAMTS A DISINTEGRIN AND METALLOPROTEASE WITH THROMBOSPONDIN MOTIFS PROTEASE"/>
    <property type="match status" value="1"/>
</dbReference>
<dbReference type="PROSITE" id="PS50092">
    <property type="entry name" value="TSP1"/>
    <property type="match status" value="7"/>
</dbReference>
<feature type="disulfide bond" evidence="15">
    <location>
        <begin position="463"/>
        <end position="546"/>
    </location>
</feature>
<dbReference type="InterPro" id="IPR000884">
    <property type="entry name" value="TSP1_rpt"/>
</dbReference>
<dbReference type="Proteomes" id="UP000019118">
    <property type="component" value="Unassembled WGS sequence"/>
</dbReference>
<feature type="transmembrane region" description="Helical" evidence="17">
    <location>
        <begin position="9"/>
        <end position="29"/>
    </location>
</feature>
<dbReference type="InterPro" id="IPR010294">
    <property type="entry name" value="ADAMTS_spacer1"/>
</dbReference>
<dbReference type="Pfam" id="PF00090">
    <property type="entry name" value="TSP_1"/>
    <property type="match status" value="2"/>
</dbReference>
<dbReference type="Pfam" id="PF01421">
    <property type="entry name" value="Reprolysin"/>
    <property type="match status" value="1"/>
</dbReference>
<dbReference type="InterPro" id="IPR012314">
    <property type="entry name" value="Pept_M12B_GON-ADAMTSs"/>
</dbReference>
<evidence type="ECO:0008006" key="22">
    <source>
        <dbReference type="Google" id="ProtNLM"/>
    </source>
</evidence>
<evidence type="ECO:0000256" key="1">
    <source>
        <dbReference type="ARBA" id="ARBA00004498"/>
    </source>
</evidence>
<dbReference type="FunFam" id="2.20.100.10:FF:000006">
    <property type="entry name" value="A disintegrin and metalloproteinase with thrombospondin motifs 1"/>
    <property type="match status" value="1"/>
</dbReference>
<evidence type="ECO:0000256" key="8">
    <source>
        <dbReference type="ARBA" id="ARBA00022801"/>
    </source>
</evidence>
<evidence type="ECO:0000256" key="15">
    <source>
        <dbReference type="PIRSR" id="PIRSR613273-3"/>
    </source>
</evidence>
<feature type="disulfide bond" evidence="15">
    <location>
        <begin position="654"/>
        <end position="691"/>
    </location>
</feature>
<keyword evidence="21" id="KW-1185">Reference proteome</keyword>
<evidence type="ECO:0000256" key="14">
    <source>
        <dbReference type="PIRSR" id="PIRSR613273-2"/>
    </source>
</evidence>
<evidence type="ECO:0000256" key="9">
    <source>
        <dbReference type="ARBA" id="ARBA00022833"/>
    </source>
</evidence>
<evidence type="ECO:0000256" key="10">
    <source>
        <dbReference type="ARBA" id="ARBA00023049"/>
    </source>
</evidence>
<keyword evidence="3" id="KW-0272">Extracellular matrix</keyword>
<reference evidence="20" key="2">
    <citation type="submission" date="2024-08" db="UniProtKB">
        <authorList>
            <consortium name="EnsemblMetazoa"/>
        </authorList>
    </citation>
    <scope>IDENTIFICATION</scope>
</reference>
<dbReference type="GO" id="GO:0030198">
    <property type="term" value="P:extracellular matrix organization"/>
    <property type="evidence" value="ECO:0007669"/>
    <property type="project" value="InterPro"/>
</dbReference>
<keyword evidence="17" id="KW-0812">Transmembrane</keyword>
<dbReference type="InterPro" id="IPR050439">
    <property type="entry name" value="ADAMTS_ADAMTS-like"/>
</dbReference>
<keyword evidence="17" id="KW-1133">Transmembrane helix</keyword>
<feature type="binding site" evidence="14 16">
    <location>
        <position position="484"/>
    </location>
    <ligand>
        <name>Zn(2+)</name>
        <dbReference type="ChEBI" id="CHEBI:29105"/>
        <note>catalytic</note>
    </ligand>
</feature>
<evidence type="ECO:0000259" key="18">
    <source>
        <dbReference type="PROSITE" id="PS50215"/>
    </source>
</evidence>
<dbReference type="Gene3D" id="2.60.120.830">
    <property type="match status" value="1"/>
</dbReference>
<feature type="disulfide bond" evidence="15">
    <location>
        <begin position="619"/>
        <end position="630"/>
    </location>
</feature>
<dbReference type="FunFam" id="2.20.100.10:FF:000005">
    <property type="entry name" value="ADAM metallopeptidase with thrombospondin type 1 motif 9"/>
    <property type="match status" value="2"/>
</dbReference>
<feature type="binding site" evidence="14">
    <location>
        <position position="434"/>
    </location>
    <ligand>
        <name>Ca(2+)</name>
        <dbReference type="ChEBI" id="CHEBI:29108"/>
        <label>1</label>
    </ligand>
</feature>
<dbReference type="Pfam" id="PF01562">
    <property type="entry name" value="Pep_M12B_propep"/>
    <property type="match status" value="1"/>
</dbReference>
<evidence type="ECO:0000256" key="5">
    <source>
        <dbReference type="ARBA" id="ARBA00022723"/>
    </source>
</evidence>
<evidence type="ECO:0000256" key="17">
    <source>
        <dbReference type="SAM" id="Phobius"/>
    </source>
</evidence>
<dbReference type="SMART" id="SM00209">
    <property type="entry name" value="TSP1"/>
    <property type="match status" value="10"/>
</dbReference>
<comment type="subcellular location">
    <subcellularLocation>
        <location evidence="1">Secreted</location>
        <location evidence="1">Extracellular space</location>
        <location evidence="1">Extracellular matrix</location>
    </subcellularLocation>
</comment>
<feature type="disulfide bond" evidence="15">
    <location>
        <begin position="421"/>
        <end position="468"/>
    </location>
</feature>
<comment type="caution">
    <text evidence="16">Lacks conserved residue(s) required for the propagation of feature annotation.</text>
</comment>
<evidence type="ECO:0000256" key="2">
    <source>
        <dbReference type="ARBA" id="ARBA00022525"/>
    </source>
</evidence>
<feature type="active site" evidence="13 16">
    <location>
        <position position="485"/>
    </location>
</feature>
<dbReference type="InterPro" id="IPR036383">
    <property type="entry name" value="TSP1_rpt_sf"/>
</dbReference>
<dbReference type="GeneID" id="109544078"/>
<evidence type="ECO:0000256" key="7">
    <source>
        <dbReference type="ARBA" id="ARBA00022737"/>
    </source>
</evidence>
<dbReference type="InterPro" id="IPR041645">
    <property type="entry name" value="ADAMTS_CR_2"/>
</dbReference>
<evidence type="ECO:0000259" key="19">
    <source>
        <dbReference type="PROSITE" id="PS51046"/>
    </source>
</evidence>
<dbReference type="EnsemblMetazoa" id="XM_019914109.1">
    <property type="protein sequence ID" value="XP_019769668.1"/>
    <property type="gene ID" value="LOC109544078"/>
</dbReference>
<dbReference type="InterPro" id="IPR024079">
    <property type="entry name" value="MetalloPept_cat_dom_sf"/>
</dbReference>
<dbReference type="InterPro" id="IPR002870">
    <property type="entry name" value="Peptidase_M12B_N"/>
</dbReference>
<sequence>MSRRRCTSAIALGAIVFLCATVIIVWVQFSQGAFDKRRLSDDANNSTALHFGTMMQETTSKSIKPVKFQSVTFEADMSEGMKAKPTPHKKKEFIEDSHLDDLGVQEAVFVKPLKINPDDETVQYDQNSTVVKHHSGHFRHKSAEIWDPHPKYQIEAFGKKLMLELEHDDKFVAPGLHIVTHGQDIAHRRPHDPKVSGCFYTGKLQNDSNSAISVNLCHGMTGYIRSSTANYYIEPAENFTSGTLGTILHRIKILPHALEDSNDILAFEGSLEAQVKTENDSSKIVDDDFPAEIVERHHVIRKRFVSFDDEVLYDPKLHEDIPQEYLRRSRNTDWSSGYTKRSNEYFIKVLVVADSTMLEYHKSHEELTKYILILMSHVSLLFKEASIGNAINVSVVHIEILGSPMHEFSNSLSQDMLRRFCEWKQRFILNNAHDVALLLTRRTICKNQTSCATLGVAEVDSMCRPSGCTIVRDKGLSTSYTIAHEFGHTLSMVHDDDNKCTHHNSRTPHSNNIMSRTTKNDSKPFMWSPCSRQYATDFLDSPRSKCLLYPPSNNEILANYTQMLPGDTFEVDRQCELEFGPGHTRCTMALDPPCVHLWCKNLNGGCISQFSPWAEGTKCGHRSWCYKRECIAEDRRQFTPIDGGWGYWQPWGECSRTCGGGIKKSVRYCDSPTPENGGNYCTGKSVQYKSCNTNDCEETARDFREIQCAQYNGITKGLPNLTQDVQWIPKYGLGSPGRVEDYCRLYCKPHHSAAYYALKDKVLDGTKCGKSGFDICVNGMCRPGGCDNYLDSKSQFDECGVCGGDNSQCREVAGTYNNTADQVSYNMVVRIPKGSSNVKVTQHSYGIDENFLALRDGETGQYILNGNQMLMTQEVEVEYGPMIIKYSGSNAKTEWISTLKTKKLHKDLVVEVLSIKNLSPPDITYHYVIRKDAAPRSSRYHTLEDPEKSYGWRLYQKNWSTCSSICEGIQYRKPTCVKLINGHVADKSYCAHNDVESATEKRQCNKHCSLTWHIESRSACSPHCGKGYRHVYYKCIKLGKNNQTNIQDVHTQHCNVLPKPPSTEICYTSCNSTRWDYSNWSECSQTCGGGTQTRSAKCVDENNMPIDDAHCSSSEKIVKQICNIEECPDWIVGETYACSVPCGGGYQNTTYYCVLTGRIYDAMACDQRTKPPSSKKCNEHACGRWAASDSFHRCSVTCGEGVERRRFVCKKFDTEEILDQEYCRGIRLPREETRKCFKECDRMVPYPTYDKQRYIVNENSVYDRYDRYKVFQWVAGNWSECSQTCDGGTSTQTFHCRNDLGEENHLMCDRYQKPQNVIRCNNHPCPKWKVGDWSPNCDSQCERHRQVRCMDDKMATFSDNQCEMKHRPQDSLKCPLVECPDAASSISRNYFDPKENDENRFRWKVGAWKQCSTNCGKGTRKRIIECEDTLNNSPVVDSICRHKQRPKNSKPCERYQCKFTWIEGPWDTCSATCGHGTKTRNVTCHKVHLGGVVDPIPLAESQHRMMHKSYCDMYTRPSSSSKCLLSHCGDEYMWQAAEWKPCTHACGRKGRQFRVLNCISVRTKQKVPRHFCPKSLRPIKKRKCNQWRCLYKSCKEIKDYMRTKENRDYLITLHGRTVSVYCYKMDTADPQEYISLHADKENYAEINNRRLMNLTTCPYGEENQENCPCNLRSPQKSGVTRFWKVRLNTTSLEIIGDDFTFSTQVNGTRIAYGTSGDCYSRYPNGCPQGRFSVDLTHTSFKIANYVRWKNTGRYPSSQIYRPSSTLIQGICGGFCGECVPDPQYGGLKVEIT</sequence>
<dbReference type="SUPFAM" id="SSF82895">
    <property type="entry name" value="TSP-1 type 1 repeat"/>
    <property type="match status" value="8"/>
</dbReference>
<feature type="binding site" evidence="14 16">
    <location>
        <position position="488"/>
    </location>
    <ligand>
        <name>Zn(2+)</name>
        <dbReference type="ChEBI" id="CHEBI:29105"/>
        <note>catalytic</note>
    </ligand>
</feature>
<feature type="disulfide bond" evidence="15">
    <location>
        <begin position="575"/>
        <end position="599"/>
    </location>
</feature>
<keyword evidence="2" id="KW-0964">Secreted</keyword>
<keyword evidence="9 14" id="KW-0862">Zinc</keyword>
<feature type="binding site" evidence="14">
    <location>
        <position position="546"/>
    </location>
    <ligand>
        <name>Ca(2+)</name>
        <dbReference type="ChEBI" id="CHEBI:29108"/>
        <label>1</label>
    </ligand>
</feature>
<dbReference type="Gene3D" id="3.40.390.10">
    <property type="entry name" value="Collagenase (Catalytic Domain)"/>
    <property type="match status" value="1"/>
</dbReference>
<evidence type="ECO:0000256" key="12">
    <source>
        <dbReference type="ARBA" id="ARBA00023180"/>
    </source>
</evidence>
<dbReference type="GO" id="GO:0006508">
    <property type="term" value="P:proteolysis"/>
    <property type="evidence" value="ECO:0007669"/>
    <property type="project" value="UniProtKB-KW"/>
</dbReference>
<keyword evidence="6" id="KW-0732">Signal</keyword>
<evidence type="ECO:0000256" key="4">
    <source>
        <dbReference type="ARBA" id="ARBA00022670"/>
    </source>
</evidence>
<feature type="disulfide bond" evidence="15">
    <location>
        <begin position="500"/>
        <end position="530"/>
    </location>
</feature>
<proteinExistence type="predicted"/>
<feature type="domain" description="Peptidase M12B" evidence="18">
    <location>
        <begin position="345"/>
        <end position="551"/>
    </location>
</feature>
<dbReference type="Pfam" id="PF19236">
    <property type="entry name" value="ADAMTS_CR_3"/>
    <property type="match status" value="1"/>
</dbReference>
<dbReference type="InterPro" id="IPR001590">
    <property type="entry name" value="Peptidase_M12B"/>
</dbReference>
<evidence type="ECO:0000256" key="16">
    <source>
        <dbReference type="PROSITE-ProRule" id="PRU00276"/>
    </source>
</evidence>
<feature type="disulfide bond" evidence="15">
    <location>
        <begin position="594"/>
        <end position="625"/>
    </location>
</feature>
<keyword evidence="17" id="KW-0472">Membrane</keyword>
<dbReference type="Gene3D" id="2.20.100.10">
    <property type="entry name" value="Thrombospondin type-1 (TSP1) repeat"/>
    <property type="match status" value="8"/>
</dbReference>
<dbReference type="InterPro" id="IPR013273">
    <property type="entry name" value="ADAMTS/ADAMTS-like"/>
</dbReference>
<feature type="disulfide bond" evidence="15">
    <location>
        <begin position="445"/>
        <end position="451"/>
    </location>
</feature>
<keyword evidence="4" id="KW-0645">Protease</keyword>
<dbReference type="KEGG" id="dpa:109544078"/>
<protein>
    <recommendedName>
        <fullName evidence="22">Peptidase M12B domain-containing protein</fullName>
    </recommendedName>
</protein>
<dbReference type="SUPFAM" id="SSF55486">
    <property type="entry name" value="Metalloproteases ('zincins'), catalytic domain"/>
    <property type="match status" value="1"/>
</dbReference>
<evidence type="ECO:0000256" key="6">
    <source>
        <dbReference type="ARBA" id="ARBA00022729"/>
    </source>
</evidence>
<keyword evidence="10" id="KW-0482">Metalloprotease</keyword>
<dbReference type="Pfam" id="PF08685">
    <property type="entry name" value="GON"/>
    <property type="match status" value="1"/>
</dbReference>
<evidence type="ECO:0000313" key="21">
    <source>
        <dbReference type="Proteomes" id="UP000019118"/>
    </source>
</evidence>
<dbReference type="PROSITE" id="PS51046">
    <property type="entry name" value="GON"/>
    <property type="match status" value="1"/>
</dbReference>
<dbReference type="PRINTS" id="PR01857">
    <property type="entry name" value="ADAMTSFAMILY"/>
</dbReference>
<feature type="disulfide bond" evidence="15">
    <location>
        <begin position="669"/>
        <end position="681"/>
    </location>
</feature>
<evidence type="ECO:0000256" key="11">
    <source>
        <dbReference type="ARBA" id="ARBA00023157"/>
    </source>
</evidence>
<dbReference type="PROSITE" id="PS50215">
    <property type="entry name" value="ADAM_MEPRO"/>
    <property type="match status" value="1"/>
</dbReference>
<keyword evidence="8" id="KW-0378">Hydrolase</keyword>
<dbReference type="Pfam" id="PF05986">
    <property type="entry name" value="ADAMTS_spacer1"/>
    <property type="match status" value="1"/>
</dbReference>
<keyword evidence="12" id="KW-0325">Glycoprotein</keyword>
<feature type="domain" description="GON" evidence="19">
    <location>
        <begin position="1590"/>
        <end position="1791"/>
    </location>
</feature>
<evidence type="ECO:0000256" key="3">
    <source>
        <dbReference type="ARBA" id="ARBA00022530"/>
    </source>
</evidence>
<name>A0AAR5Q8W2_DENPD</name>
<dbReference type="Gene3D" id="3.40.1620.60">
    <property type="match status" value="1"/>
</dbReference>
<keyword evidence="11 15" id="KW-1015">Disulfide bond</keyword>